<comment type="caution">
    <text evidence="2">The sequence shown here is derived from an EMBL/GenBank/DDBJ whole genome shotgun (WGS) entry which is preliminary data.</text>
</comment>
<sequence length="121" mass="13732">MVGKTCVASSTTIDALGAAFEAMPPRICYWPRRMRLSDRDELRKSVLKEAQQDADDEAFLFDLMREPTQTAAKTEEVLTNHDECIRSNNEEDSFLISTSSSRKRTASTSPKRAITKQRRFA</sequence>
<name>A0A811LE39_9BILA</name>
<keyword evidence="3" id="KW-1185">Reference proteome</keyword>
<accession>A0A811LE39</accession>
<evidence type="ECO:0000313" key="2">
    <source>
        <dbReference type="EMBL" id="CAD5225953.1"/>
    </source>
</evidence>
<protein>
    <submittedName>
        <fullName evidence="2">Uncharacterized protein</fullName>
    </submittedName>
</protein>
<dbReference type="EMBL" id="CAJFDH010000005">
    <property type="protein sequence ID" value="CAD5225953.1"/>
    <property type="molecule type" value="Genomic_DNA"/>
</dbReference>
<evidence type="ECO:0000313" key="3">
    <source>
        <dbReference type="Proteomes" id="UP000614601"/>
    </source>
</evidence>
<dbReference type="Proteomes" id="UP000614601">
    <property type="component" value="Unassembled WGS sequence"/>
</dbReference>
<evidence type="ECO:0000256" key="1">
    <source>
        <dbReference type="SAM" id="MobiDB-lite"/>
    </source>
</evidence>
<dbReference type="Proteomes" id="UP000783686">
    <property type="component" value="Unassembled WGS sequence"/>
</dbReference>
<reference evidence="2" key="1">
    <citation type="submission" date="2020-09" db="EMBL/GenBank/DDBJ databases">
        <authorList>
            <person name="Kikuchi T."/>
        </authorList>
    </citation>
    <scope>NUCLEOTIDE SEQUENCE</scope>
    <source>
        <strain evidence="2">SH1</strain>
    </source>
</reference>
<proteinExistence type="predicted"/>
<gene>
    <name evidence="2" type="ORF">BOKJ2_LOCUS11835</name>
</gene>
<dbReference type="EMBL" id="CAJFCW020000005">
    <property type="protein sequence ID" value="CAG9121529.1"/>
    <property type="molecule type" value="Genomic_DNA"/>
</dbReference>
<feature type="region of interest" description="Disordered" evidence="1">
    <location>
        <begin position="95"/>
        <end position="121"/>
    </location>
</feature>
<organism evidence="2 3">
    <name type="scientific">Bursaphelenchus okinawaensis</name>
    <dbReference type="NCBI Taxonomy" id="465554"/>
    <lineage>
        <taxon>Eukaryota</taxon>
        <taxon>Metazoa</taxon>
        <taxon>Ecdysozoa</taxon>
        <taxon>Nematoda</taxon>
        <taxon>Chromadorea</taxon>
        <taxon>Rhabditida</taxon>
        <taxon>Tylenchina</taxon>
        <taxon>Tylenchomorpha</taxon>
        <taxon>Aphelenchoidea</taxon>
        <taxon>Aphelenchoididae</taxon>
        <taxon>Bursaphelenchus</taxon>
    </lineage>
</organism>
<dbReference type="AlphaFoldDB" id="A0A811LE39"/>